<dbReference type="Gene3D" id="3.90.550.10">
    <property type="entry name" value="Spore Coat Polysaccharide Biosynthesis Protein SpsA, Chain A"/>
    <property type="match status" value="1"/>
</dbReference>
<sequence length="230" mass="24356">MRDRFCTGLILAAGFSTRMKRFKPLLPLGSFASVLARVVALWRSAGVEEVLVVSGHRACEVEAEALRLGCTVVRNPHPEDGMFSSVLTGLRFLNEAPPLWTGVLPVDIPLIAPQTIRTLLAEAARFGDLETGTGTEAADCLLPECAGKTGHPPLLHRRALPRILACRGEGGLRGAMEGLVSVHVPVEDGFLNADLDTPADYEKALGLVGGTGDPLICGQIGPEACRTGQD</sequence>
<reference evidence="2" key="1">
    <citation type="journal article" date="2021" name="PeerJ">
        <title>Extensive microbial diversity within the chicken gut microbiome revealed by metagenomics and culture.</title>
        <authorList>
            <person name="Gilroy R."/>
            <person name="Ravi A."/>
            <person name="Getino M."/>
            <person name="Pursley I."/>
            <person name="Horton D.L."/>
            <person name="Alikhan N.F."/>
            <person name="Baker D."/>
            <person name="Gharbi K."/>
            <person name="Hall N."/>
            <person name="Watson M."/>
            <person name="Adriaenssens E.M."/>
            <person name="Foster-Nyarko E."/>
            <person name="Jarju S."/>
            <person name="Secka A."/>
            <person name="Antonio M."/>
            <person name="Oren A."/>
            <person name="Chaudhuri R.R."/>
            <person name="La Ragione R."/>
            <person name="Hildebrand F."/>
            <person name="Pallen M.J."/>
        </authorList>
    </citation>
    <scope>NUCLEOTIDE SEQUENCE</scope>
    <source>
        <strain evidence="2">ChiHecec2B26-446</strain>
    </source>
</reference>
<dbReference type="GO" id="GO:0016779">
    <property type="term" value="F:nucleotidyltransferase activity"/>
    <property type="evidence" value="ECO:0007669"/>
    <property type="project" value="UniProtKB-ARBA"/>
</dbReference>
<protein>
    <submittedName>
        <fullName evidence="2">Nucleotidyltransferase family protein</fullName>
    </submittedName>
</protein>
<dbReference type="AlphaFoldDB" id="A0A9D1PWM1"/>
<feature type="domain" description="MobA-like NTP transferase" evidence="1">
    <location>
        <begin position="8"/>
        <end position="178"/>
    </location>
</feature>
<dbReference type="Proteomes" id="UP000886752">
    <property type="component" value="Unassembled WGS sequence"/>
</dbReference>
<evidence type="ECO:0000313" key="2">
    <source>
        <dbReference type="EMBL" id="HIW00431.1"/>
    </source>
</evidence>
<dbReference type="InterPro" id="IPR029044">
    <property type="entry name" value="Nucleotide-diphossugar_trans"/>
</dbReference>
<dbReference type="PANTHER" id="PTHR43777:SF1">
    <property type="entry name" value="MOLYBDENUM COFACTOR CYTIDYLYLTRANSFERASE"/>
    <property type="match status" value="1"/>
</dbReference>
<organism evidence="2 3">
    <name type="scientific">Candidatus Desulfovibrio intestinipullorum</name>
    <dbReference type="NCBI Taxonomy" id="2838536"/>
    <lineage>
        <taxon>Bacteria</taxon>
        <taxon>Pseudomonadati</taxon>
        <taxon>Thermodesulfobacteriota</taxon>
        <taxon>Desulfovibrionia</taxon>
        <taxon>Desulfovibrionales</taxon>
        <taxon>Desulfovibrionaceae</taxon>
        <taxon>Desulfovibrio</taxon>
    </lineage>
</organism>
<dbReference type="EMBL" id="DXHV01000048">
    <property type="protein sequence ID" value="HIW00431.1"/>
    <property type="molecule type" value="Genomic_DNA"/>
</dbReference>
<comment type="caution">
    <text evidence="2">The sequence shown here is derived from an EMBL/GenBank/DDBJ whole genome shotgun (WGS) entry which is preliminary data.</text>
</comment>
<dbReference type="CDD" id="cd04182">
    <property type="entry name" value="GT_2_like_f"/>
    <property type="match status" value="1"/>
</dbReference>
<reference evidence="2" key="2">
    <citation type="submission" date="2021-04" db="EMBL/GenBank/DDBJ databases">
        <authorList>
            <person name="Gilroy R."/>
        </authorList>
    </citation>
    <scope>NUCLEOTIDE SEQUENCE</scope>
    <source>
        <strain evidence="2">ChiHecec2B26-446</strain>
    </source>
</reference>
<dbReference type="Pfam" id="PF12804">
    <property type="entry name" value="NTP_transf_3"/>
    <property type="match status" value="1"/>
</dbReference>
<dbReference type="PANTHER" id="PTHR43777">
    <property type="entry name" value="MOLYBDENUM COFACTOR CYTIDYLYLTRANSFERASE"/>
    <property type="match status" value="1"/>
</dbReference>
<dbReference type="InterPro" id="IPR025877">
    <property type="entry name" value="MobA-like_NTP_Trfase"/>
</dbReference>
<evidence type="ECO:0000259" key="1">
    <source>
        <dbReference type="Pfam" id="PF12804"/>
    </source>
</evidence>
<evidence type="ECO:0000313" key="3">
    <source>
        <dbReference type="Proteomes" id="UP000886752"/>
    </source>
</evidence>
<accession>A0A9D1PWM1</accession>
<gene>
    <name evidence="2" type="ORF">H9894_04505</name>
</gene>
<dbReference type="SUPFAM" id="SSF53448">
    <property type="entry name" value="Nucleotide-diphospho-sugar transferases"/>
    <property type="match status" value="1"/>
</dbReference>
<name>A0A9D1PWM1_9BACT</name>
<proteinExistence type="predicted"/>